<dbReference type="CDD" id="cd02588">
    <property type="entry name" value="HAD_L2-DEX"/>
    <property type="match status" value="1"/>
</dbReference>
<proteinExistence type="inferred from homology"/>
<sequence length="229" mass="25247">MSALPLIVFDVNETLLDLQTMEPIFERIFGDKKDMRLWFANFIMYSAALTVAGCYVPFTDIGAAVMKMMADTQGIEISEADKRELKDKFSTMPPHQEVPAALRKLRAAGFRLFTLTDNLLEVQTRQLENGGIVDLFERRFSADGVKHHKPSRQAYAYVEKELGAAPSQFCLIACHTWDTLGAVAAGWEAALIKRVGNDVLGVGPQPQIVGNDLNDVADQIIARHGAGHG</sequence>
<gene>
    <name evidence="5" type="ORF">JQ615_09935</name>
</gene>
<dbReference type="RefSeq" id="WP_212394403.1">
    <property type="nucleotide sequence ID" value="NZ_JAFCJH010000008.1"/>
</dbReference>
<dbReference type="InterPro" id="IPR023198">
    <property type="entry name" value="PGP-like_dom2"/>
</dbReference>
<protein>
    <recommendedName>
        <fullName evidence="3">(S)-2-haloacid dehalogenase</fullName>
        <ecNumber evidence="3">3.8.1.2</ecNumber>
    </recommendedName>
    <alternativeName>
        <fullName evidence="3">2-haloalkanoic acid dehalogenase</fullName>
    </alternativeName>
    <alternativeName>
        <fullName evidence="3">Halocarboxylic acid halidohydrolase</fullName>
    </alternativeName>
    <alternativeName>
        <fullName evidence="3">L-2-haloacid dehalogenase</fullName>
    </alternativeName>
</protein>
<dbReference type="PRINTS" id="PR00413">
    <property type="entry name" value="HADHALOGNASE"/>
</dbReference>
<dbReference type="SFLD" id="SFLDG01129">
    <property type="entry name" value="C1.5:_HAD__Beta-PGM__Phosphata"/>
    <property type="match status" value="1"/>
</dbReference>
<evidence type="ECO:0000313" key="5">
    <source>
        <dbReference type="EMBL" id="MBR0795707.1"/>
    </source>
</evidence>
<accession>A0ABS5FFZ3</accession>
<evidence type="ECO:0000256" key="2">
    <source>
        <dbReference type="ARBA" id="ARBA00022801"/>
    </source>
</evidence>
<dbReference type="Gene3D" id="1.10.150.240">
    <property type="entry name" value="Putative phosphatase, domain 2"/>
    <property type="match status" value="1"/>
</dbReference>
<keyword evidence="4" id="KW-1133">Transmembrane helix</keyword>
<reference evidence="6" key="1">
    <citation type="journal article" date="2021" name="ISME J.">
        <title>Evolutionary origin and ecological implication of a unique nif island in free-living Bradyrhizobium lineages.</title>
        <authorList>
            <person name="Tao J."/>
        </authorList>
    </citation>
    <scope>NUCLEOTIDE SEQUENCE [LARGE SCALE GENOMIC DNA]</scope>
    <source>
        <strain evidence="6">SZCCT0434</strain>
    </source>
</reference>
<keyword evidence="4" id="KW-0812">Transmembrane</keyword>
<dbReference type="EMBL" id="JAFCJH010000008">
    <property type="protein sequence ID" value="MBR0795707.1"/>
    <property type="molecule type" value="Genomic_DNA"/>
</dbReference>
<dbReference type="PANTHER" id="PTHR43316:SF3">
    <property type="entry name" value="HALOACID DEHALOGENASE, TYPE II (AFU_ORTHOLOGUE AFUA_2G07750)-RELATED"/>
    <property type="match status" value="1"/>
</dbReference>
<dbReference type="InterPro" id="IPR051540">
    <property type="entry name" value="S-2-haloacid_dehalogenase"/>
</dbReference>
<comment type="similarity">
    <text evidence="1 3">Belongs to the HAD-like hydrolase superfamily. S-2-haloalkanoic acid dehalogenase family.</text>
</comment>
<name>A0ABS5FFZ3_9BRAD</name>
<dbReference type="InterPro" id="IPR036412">
    <property type="entry name" value="HAD-like_sf"/>
</dbReference>
<evidence type="ECO:0000256" key="3">
    <source>
        <dbReference type="RuleBase" id="RU368077"/>
    </source>
</evidence>
<dbReference type="EC" id="3.8.1.2" evidence="3"/>
<dbReference type="Pfam" id="PF00702">
    <property type="entry name" value="Hydrolase"/>
    <property type="match status" value="1"/>
</dbReference>
<dbReference type="SFLD" id="SFLDS00003">
    <property type="entry name" value="Haloacid_Dehalogenase"/>
    <property type="match status" value="1"/>
</dbReference>
<dbReference type="InterPro" id="IPR006328">
    <property type="entry name" value="2-HAD"/>
</dbReference>
<dbReference type="NCBIfam" id="TIGR01428">
    <property type="entry name" value="HAD_type_II"/>
    <property type="match status" value="1"/>
</dbReference>
<keyword evidence="6" id="KW-1185">Reference proteome</keyword>
<organism evidence="5 6">
    <name type="scientific">Bradyrhizobium jicamae</name>
    <dbReference type="NCBI Taxonomy" id="280332"/>
    <lineage>
        <taxon>Bacteria</taxon>
        <taxon>Pseudomonadati</taxon>
        <taxon>Pseudomonadota</taxon>
        <taxon>Alphaproteobacteria</taxon>
        <taxon>Hyphomicrobiales</taxon>
        <taxon>Nitrobacteraceae</taxon>
        <taxon>Bradyrhizobium</taxon>
    </lineage>
</organism>
<comment type="catalytic activity">
    <reaction evidence="3">
        <text>an (S)-2-haloacid + H2O = a (2R)-2-hydroxycarboxylate + a halide anion + H(+)</text>
        <dbReference type="Rhea" id="RHEA:11192"/>
        <dbReference type="ChEBI" id="CHEBI:15377"/>
        <dbReference type="ChEBI" id="CHEBI:15378"/>
        <dbReference type="ChEBI" id="CHEBI:16042"/>
        <dbReference type="ChEBI" id="CHEBI:58314"/>
        <dbReference type="ChEBI" id="CHEBI:137405"/>
        <dbReference type="EC" id="3.8.1.2"/>
    </reaction>
</comment>
<dbReference type="Gene3D" id="3.40.50.1000">
    <property type="entry name" value="HAD superfamily/HAD-like"/>
    <property type="match status" value="1"/>
</dbReference>
<keyword evidence="2 3" id="KW-0378">Hydrolase</keyword>
<dbReference type="InterPro" id="IPR006439">
    <property type="entry name" value="HAD-SF_hydro_IA"/>
</dbReference>
<dbReference type="Proteomes" id="UP001315278">
    <property type="component" value="Unassembled WGS sequence"/>
</dbReference>
<evidence type="ECO:0000256" key="1">
    <source>
        <dbReference type="ARBA" id="ARBA00008106"/>
    </source>
</evidence>
<evidence type="ECO:0000256" key="4">
    <source>
        <dbReference type="SAM" id="Phobius"/>
    </source>
</evidence>
<feature type="transmembrane region" description="Helical" evidence="4">
    <location>
        <begin position="37"/>
        <end position="58"/>
    </location>
</feature>
<evidence type="ECO:0000313" key="6">
    <source>
        <dbReference type="Proteomes" id="UP001315278"/>
    </source>
</evidence>
<comment type="function">
    <text evidence="3">Catalyzes the hydrolytic dehalogenation of small (S)-2-haloalkanoic acids to yield the corresponding (R)-2-hydroxyalkanoic acids.</text>
</comment>
<dbReference type="SUPFAM" id="SSF56784">
    <property type="entry name" value="HAD-like"/>
    <property type="match status" value="1"/>
</dbReference>
<keyword evidence="4" id="KW-0472">Membrane</keyword>
<dbReference type="InterPro" id="IPR023214">
    <property type="entry name" value="HAD_sf"/>
</dbReference>
<dbReference type="PANTHER" id="PTHR43316">
    <property type="entry name" value="HYDROLASE, HALOACID DELAHOGENASE-RELATED"/>
    <property type="match status" value="1"/>
</dbReference>
<comment type="caution">
    <text evidence="5">The sequence shown here is derived from an EMBL/GenBank/DDBJ whole genome shotgun (WGS) entry which is preliminary data.</text>
</comment>